<dbReference type="Gene3D" id="3.30.1310.10">
    <property type="entry name" value="Nucleoid-associated protein YbaB-like domain"/>
    <property type="match status" value="1"/>
</dbReference>
<keyword evidence="1" id="KW-0963">Cytoplasm</keyword>
<name>A0ABP9U9H6_9BACT</name>
<keyword evidence="1" id="KW-0238">DNA-binding</keyword>
<dbReference type="Pfam" id="PF02575">
    <property type="entry name" value="YbaB_DNA_bd"/>
    <property type="match status" value="1"/>
</dbReference>
<evidence type="ECO:0000256" key="1">
    <source>
        <dbReference type="HAMAP-Rule" id="MF_00274"/>
    </source>
</evidence>
<dbReference type="PIRSF" id="PIRSF004555">
    <property type="entry name" value="UCP004555"/>
    <property type="match status" value="1"/>
</dbReference>
<dbReference type="EMBL" id="BAABQM010000003">
    <property type="protein sequence ID" value="GAA5414837.1"/>
    <property type="molecule type" value="Genomic_DNA"/>
</dbReference>
<dbReference type="NCBIfam" id="TIGR00103">
    <property type="entry name" value="DNA_YbaB_EbfC"/>
    <property type="match status" value="1"/>
</dbReference>
<sequence length="99" mass="11414">MNIQKMMQEAQRMQATLKRKMDEFDETEFEYSYQNYVTLKIKGSLEIVDLQINKDIIDPEDPDTLQDLIIAATNKAIHDTQAKKDEIARKVAPSLNGLI</sequence>
<comment type="subunit">
    <text evidence="1">Homodimer.</text>
</comment>
<organism evidence="2 3">
    <name type="scientific">Ureaplasma ceti</name>
    <dbReference type="NCBI Taxonomy" id="3119530"/>
    <lineage>
        <taxon>Bacteria</taxon>
        <taxon>Bacillati</taxon>
        <taxon>Mycoplasmatota</taxon>
        <taxon>Mycoplasmoidales</taxon>
        <taxon>Mycoplasmoidaceae</taxon>
        <taxon>Ureaplasma</taxon>
    </lineage>
</organism>
<gene>
    <name evidence="2" type="ORF">UREOM_5480</name>
</gene>
<keyword evidence="3" id="KW-1185">Reference proteome</keyword>
<accession>A0ABP9U9H6</accession>
<dbReference type="SUPFAM" id="SSF82607">
    <property type="entry name" value="YbaB-like"/>
    <property type="match status" value="1"/>
</dbReference>
<dbReference type="RefSeq" id="WP_353289997.1">
    <property type="nucleotide sequence ID" value="NZ_BAABQM010000003.1"/>
</dbReference>
<protein>
    <recommendedName>
        <fullName evidence="1">Nucleoid-associated protein UREOM_5480</fullName>
    </recommendedName>
</protein>
<comment type="similarity">
    <text evidence="1">Belongs to the YbaB/EbfC family.</text>
</comment>
<dbReference type="InterPro" id="IPR004401">
    <property type="entry name" value="YbaB/EbfC"/>
</dbReference>
<dbReference type="Proteomes" id="UP001449582">
    <property type="component" value="Unassembled WGS sequence"/>
</dbReference>
<evidence type="ECO:0000313" key="2">
    <source>
        <dbReference type="EMBL" id="GAA5414837.1"/>
    </source>
</evidence>
<proteinExistence type="inferred from homology"/>
<dbReference type="HAMAP" id="MF_00274">
    <property type="entry name" value="DNA_YbaB_EbfC"/>
    <property type="match status" value="1"/>
</dbReference>
<comment type="caution">
    <text evidence="2">The sequence shown here is derived from an EMBL/GenBank/DDBJ whole genome shotgun (WGS) entry which is preliminary data.</text>
</comment>
<evidence type="ECO:0000313" key="3">
    <source>
        <dbReference type="Proteomes" id="UP001449582"/>
    </source>
</evidence>
<comment type="subcellular location">
    <subcellularLocation>
        <location evidence="1">Cytoplasm</location>
        <location evidence="1">Nucleoid</location>
    </subcellularLocation>
</comment>
<reference evidence="2" key="1">
    <citation type="submission" date="2024-02" db="EMBL/GenBank/DDBJ databases">
        <title>Draft genome sequence of new strains in genus Ureaplasma.</title>
        <authorList>
            <person name="Nakajima Y."/>
            <person name="Segawa T."/>
        </authorList>
    </citation>
    <scope>NUCLEOTIDE SEQUENCE [LARGE SCALE GENOMIC DNA]</scope>
    <source>
        <strain evidence="2">OM1</strain>
    </source>
</reference>
<comment type="function">
    <text evidence="1">Binds to DNA and alters its conformation. May be involved in regulation of gene expression, nucleoid organization and DNA protection.</text>
</comment>
<dbReference type="InterPro" id="IPR036894">
    <property type="entry name" value="YbaB-like_sf"/>
</dbReference>